<gene>
    <name evidence="1" type="ORF">H6G97_31170</name>
</gene>
<evidence type="ECO:0000313" key="1">
    <source>
        <dbReference type="EMBL" id="MBD2533776.1"/>
    </source>
</evidence>
<sequence>MNSALYSWERSQEGGRVRHRTQLPSCGFIRGNEVYRRVANDNHWLSRIWLG</sequence>
<reference evidence="1 2" key="1">
    <citation type="journal article" date="2020" name="ISME J.">
        <title>Comparative genomics reveals insights into cyanobacterial evolution and habitat adaptation.</title>
        <authorList>
            <person name="Chen M.Y."/>
            <person name="Teng W.K."/>
            <person name="Zhao L."/>
            <person name="Hu C.X."/>
            <person name="Zhou Y.K."/>
            <person name="Han B.P."/>
            <person name="Song L.R."/>
            <person name="Shu W.S."/>
        </authorList>
    </citation>
    <scope>NUCLEOTIDE SEQUENCE [LARGE SCALE GENOMIC DNA]</scope>
    <source>
        <strain evidence="1 2">FACHB-838</strain>
    </source>
</reference>
<evidence type="ECO:0000313" key="2">
    <source>
        <dbReference type="Proteomes" id="UP000623440"/>
    </source>
</evidence>
<organism evidence="1 2">
    <name type="scientific">Nostoc flagelliforme FACHB-838</name>
    <dbReference type="NCBI Taxonomy" id="2692904"/>
    <lineage>
        <taxon>Bacteria</taxon>
        <taxon>Bacillati</taxon>
        <taxon>Cyanobacteriota</taxon>
        <taxon>Cyanophyceae</taxon>
        <taxon>Nostocales</taxon>
        <taxon>Nostocaceae</taxon>
        <taxon>Nostoc</taxon>
    </lineage>
</organism>
<keyword evidence="2" id="KW-1185">Reference proteome</keyword>
<comment type="caution">
    <text evidence="1">The sequence shown here is derived from an EMBL/GenBank/DDBJ whole genome shotgun (WGS) entry which is preliminary data.</text>
</comment>
<protein>
    <recommendedName>
        <fullName evidence="3">Transposase</fullName>
    </recommendedName>
</protein>
<name>A0ABR8DWH4_9NOSO</name>
<evidence type="ECO:0008006" key="3">
    <source>
        <dbReference type="Google" id="ProtNLM"/>
    </source>
</evidence>
<dbReference type="RefSeq" id="WP_190944323.1">
    <property type="nucleotide sequence ID" value="NZ_JACJSI010000113.1"/>
</dbReference>
<dbReference type="EMBL" id="JACJSI010000113">
    <property type="protein sequence ID" value="MBD2533776.1"/>
    <property type="molecule type" value="Genomic_DNA"/>
</dbReference>
<proteinExistence type="predicted"/>
<accession>A0ABR8DWH4</accession>
<dbReference type="Proteomes" id="UP000623440">
    <property type="component" value="Unassembled WGS sequence"/>
</dbReference>